<proteinExistence type="predicted"/>
<reference evidence="2 3" key="1">
    <citation type="journal article" date="2023" name="BMC Biotechnol.">
        <title>Vitis rotundifolia cv Carlos genome sequencing.</title>
        <authorList>
            <person name="Huff M."/>
            <person name="Hulse-Kemp A."/>
            <person name="Scheffler B."/>
            <person name="Youngblood R."/>
            <person name="Simpson S."/>
            <person name="Babiker E."/>
            <person name="Staton M."/>
        </authorList>
    </citation>
    <scope>NUCLEOTIDE SEQUENCE [LARGE SCALE GENOMIC DNA]</scope>
    <source>
        <tissue evidence="2">Leaf</tissue>
    </source>
</reference>
<dbReference type="EMBL" id="JARBHA010000017">
    <property type="protein sequence ID" value="KAJ9677850.1"/>
    <property type="molecule type" value="Genomic_DNA"/>
</dbReference>
<dbReference type="InterPro" id="IPR057619">
    <property type="entry name" value="PH_PHS1"/>
</dbReference>
<name>A0AA38YW87_VITRO</name>
<comment type="caution">
    <text evidence="2">The sequence shown here is derived from an EMBL/GenBank/DDBJ whole genome shotgun (WGS) entry which is preliminary data.</text>
</comment>
<keyword evidence="3" id="KW-1185">Reference proteome</keyword>
<gene>
    <name evidence="2" type="ORF">PVL29_022682</name>
</gene>
<evidence type="ECO:0000259" key="1">
    <source>
        <dbReference type="Pfam" id="PF25349"/>
    </source>
</evidence>
<protein>
    <recommendedName>
        <fullName evidence="1">Poor homologous synapsis 1 PH domain-containing protein</fullName>
    </recommendedName>
</protein>
<evidence type="ECO:0000313" key="3">
    <source>
        <dbReference type="Proteomes" id="UP001168098"/>
    </source>
</evidence>
<dbReference type="Proteomes" id="UP001168098">
    <property type="component" value="Unassembled WGS sequence"/>
</dbReference>
<accession>A0AA38YW87</accession>
<dbReference type="Pfam" id="PF25349">
    <property type="entry name" value="PH_PHS1"/>
    <property type="match status" value="1"/>
</dbReference>
<evidence type="ECO:0000313" key="2">
    <source>
        <dbReference type="EMBL" id="KAJ9677850.1"/>
    </source>
</evidence>
<feature type="domain" description="Poor homologous synapsis 1 PH" evidence="1">
    <location>
        <begin position="23"/>
        <end position="160"/>
    </location>
</feature>
<dbReference type="AlphaFoldDB" id="A0AA38YW87"/>
<sequence>MAGTIWPETLGYTSFPTIPIRYHWEIQYSRFFNYPCISSTSPILRPLPTTKRFRTHGTWVSSPTASLQLLSHHSSAELVLFVSLQEKIHEEHFISKLHFSWPQVSCVNECPVRGSRVIFASYSDCVGQIQKFAMRFSAASESQSFMDSVKATMKPERNSSELGKSSQFEFICSNGVQYRDAEDNKPPLSCEGMQYAYSKDHDLEGNCATLPPSFTTLLAGACIAPKKETPEEVLPDAQHVRYMTGSSFNDMLTRLEMVISEMGGDMAL</sequence>
<organism evidence="2 3">
    <name type="scientific">Vitis rotundifolia</name>
    <name type="common">Muscadine grape</name>
    <dbReference type="NCBI Taxonomy" id="103349"/>
    <lineage>
        <taxon>Eukaryota</taxon>
        <taxon>Viridiplantae</taxon>
        <taxon>Streptophyta</taxon>
        <taxon>Embryophyta</taxon>
        <taxon>Tracheophyta</taxon>
        <taxon>Spermatophyta</taxon>
        <taxon>Magnoliopsida</taxon>
        <taxon>eudicotyledons</taxon>
        <taxon>Gunneridae</taxon>
        <taxon>Pentapetalae</taxon>
        <taxon>rosids</taxon>
        <taxon>Vitales</taxon>
        <taxon>Vitaceae</taxon>
        <taxon>Viteae</taxon>
        <taxon>Vitis</taxon>
    </lineage>
</organism>